<dbReference type="InterPro" id="IPR036682">
    <property type="entry name" value="OS_D_A10/PebIII_sf"/>
</dbReference>
<gene>
    <name evidence="2" type="primary">CSP17</name>
</gene>
<reference evidence="2" key="1">
    <citation type="submission" date="2017-07" db="EMBL/GenBank/DDBJ databases">
        <authorList>
            <person name="Sun Z.S."/>
            <person name="Albrecht U."/>
            <person name="Echele G."/>
            <person name="Lee C.C."/>
        </authorList>
    </citation>
    <scope>NUCLEOTIDE SEQUENCE</scope>
</reference>
<proteinExistence type="evidence at transcript level"/>
<accession>A0A343WH12</accession>
<organism evidence="2">
    <name type="scientific">Matsumurasca onukii</name>
    <name type="common">Tea green leafhopper</name>
    <name type="synonym">Empoasca onukii</name>
    <dbReference type="NCBI Taxonomy" id="2912585"/>
    <lineage>
        <taxon>Eukaryota</taxon>
        <taxon>Metazoa</taxon>
        <taxon>Ecdysozoa</taxon>
        <taxon>Arthropoda</taxon>
        <taxon>Hexapoda</taxon>
        <taxon>Insecta</taxon>
        <taxon>Pterygota</taxon>
        <taxon>Neoptera</taxon>
        <taxon>Paraneoptera</taxon>
        <taxon>Hemiptera</taxon>
        <taxon>Auchenorrhyncha</taxon>
        <taxon>Membracoidea</taxon>
        <taxon>Cicadellidae</taxon>
        <taxon>Typhlocybinae</taxon>
        <taxon>Empoascini</taxon>
        <taxon>Matsumurasca</taxon>
    </lineage>
</organism>
<feature type="chain" id="PRO_5016815699" evidence="1">
    <location>
        <begin position="19"/>
        <end position="131"/>
    </location>
</feature>
<evidence type="ECO:0000313" key="2">
    <source>
        <dbReference type="EMBL" id="AWC68036.1"/>
    </source>
</evidence>
<feature type="signal peptide" evidence="1">
    <location>
        <begin position="1"/>
        <end position="18"/>
    </location>
</feature>
<dbReference type="PANTHER" id="PTHR11257:SF12">
    <property type="entry name" value="EJACULATORY BULB-SPECIFIC PROTEIN 3-RELATED"/>
    <property type="match status" value="1"/>
</dbReference>
<sequence length="131" mass="15061">MMSLRVLLLAALCAAVLAKAEDKQYTTKFDNVNVDDLLRNDRLLKRAFGCLMDEGGCTPDVQELKKVLPDALQNECSKCSEKQREGAKKVLKFLWENKRAEFDKLEKKYDPEGVYRKQYKELAEKEGVKVE</sequence>
<dbReference type="SMR" id="A0A343WH12"/>
<dbReference type="SUPFAM" id="SSF100910">
    <property type="entry name" value="Chemosensory protein Csp2"/>
    <property type="match status" value="1"/>
</dbReference>
<dbReference type="AlphaFoldDB" id="A0A343WH12"/>
<protein>
    <submittedName>
        <fullName evidence="2">Chemosensory protein 17</fullName>
    </submittedName>
</protein>
<dbReference type="EMBL" id="MF509616">
    <property type="protein sequence ID" value="AWC68036.1"/>
    <property type="molecule type" value="mRNA"/>
</dbReference>
<keyword evidence="1" id="KW-0732">Signal</keyword>
<dbReference type="Pfam" id="PF03392">
    <property type="entry name" value="OS-D"/>
    <property type="match status" value="1"/>
</dbReference>
<dbReference type="PANTHER" id="PTHR11257">
    <property type="entry name" value="CHEMOSENSORY PROTEIN-RELATED"/>
    <property type="match status" value="1"/>
</dbReference>
<evidence type="ECO:0000256" key="1">
    <source>
        <dbReference type="SAM" id="SignalP"/>
    </source>
</evidence>
<dbReference type="Gene3D" id="1.10.2080.10">
    <property type="entry name" value="Insect odorant-binding protein A10/Ejaculatory bulb-specific protein 3"/>
    <property type="match status" value="1"/>
</dbReference>
<name>A0A343WH12_MATON</name>
<dbReference type="InterPro" id="IPR005055">
    <property type="entry name" value="A10/PebIII"/>
</dbReference>